<dbReference type="InterPro" id="IPR000873">
    <property type="entry name" value="AMP-dep_synth/lig_dom"/>
</dbReference>
<feature type="region of interest" description="Disordered" evidence="2">
    <location>
        <begin position="197"/>
        <end position="253"/>
    </location>
</feature>
<evidence type="ECO:0000256" key="2">
    <source>
        <dbReference type="SAM" id="MobiDB-lite"/>
    </source>
</evidence>
<proteinExistence type="predicted"/>
<comment type="caution">
    <text evidence="4">The sequence shown here is derived from an EMBL/GenBank/DDBJ whole genome shotgun (WGS) entry which is preliminary data.</text>
</comment>
<protein>
    <recommendedName>
        <fullName evidence="1">acetate--CoA ligase</fullName>
        <ecNumber evidence="1">6.2.1.1</ecNumber>
    </recommendedName>
</protein>
<dbReference type="GO" id="GO:0003987">
    <property type="term" value="F:acetate-CoA ligase activity"/>
    <property type="evidence" value="ECO:0007669"/>
    <property type="project" value="UniProtKB-EC"/>
</dbReference>
<evidence type="ECO:0000313" key="5">
    <source>
        <dbReference type="Proteomes" id="UP001186944"/>
    </source>
</evidence>
<dbReference type="EMBL" id="VSWD01000009">
    <property type="protein sequence ID" value="KAK3092831.1"/>
    <property type="molecule type" value="Genomic_DNA"/>
</dbReference>
<dbReference type="Proteomes" id="UP001186944">
    <property type="component" value="Unassembled WGS sequence"/>
</dbReference>
<dbReference type="InterPro" id="IPR042099">
    <property type="entry name" value="ANL_N_sf"/>
</dbReference>
<organism evidence="4 5">
    <name type="scientific">Pinctada imbricata</name>
    <name type="common">Atlantic pearl-oyster</name>
    <name type="synonym">Pinctada martensii</name>
    <dbReference type="NCBI Taxonomy" id="66713"/>
    <lineage>
        <taxon>Eukaryota</taxon>
        <taxon>Metazoa</taxon>
        <taxon>Spiralia</taxon>
        <taxon>Lophotrochozoa</taxon>
        <taxon>Mollusca</taxon>
        <taxon>Bivalvia</taxon>
        <taxon>Autobranchia</taxon>
        <taxon>Pteriomorphia</taxon>
        <taxon>Pterioida</taxon>
        <taxon>Pterioidea</taxon>
        <taxon>Pteriidae</taxon>
        <taxon>Pinctada</taxon>
    </lineage>
</organism>
<feature type="compositionally biased region" description="Basic residues" evidence="2">
    <location>
        <begin position="218"/>
        <end position="237"/>
    </location>
</feature>
<name>A0AA89C351_PINIB</name>
<gene>
    <name evidence="4" type="ORF">FSP39_007704</name>
</gene>
<keyword evidence="5" id="KW-1185">Reference proteome</keyword>
<feature type="domain" description="AMP-dependent synthetase/ligase" evidence="3">
    <location>
        <begin position="39"/>
        <end position="182"/>
    </location>
</feature>
<dbReference type="AlphaFoldDB" id="A0AA89C351"/>
<dbReference type="SUPFAM" id="SSF56801">
    <property type="entry name" value="Acetyl-CoA synthetase-like"/>
    <property type="match status" value="1"/>
</dbReference>
<dbReference type="PANTHER" id="PTHR24095">
    <property type="entry name" value="ACETYL-COENZYME A SYNTHETASE"/>
    <property type="match status" value="1"/>
</dbReference>
<reference evidence="4" key="1">
    <citation type="submission" date="2019-08" db="EMBL/GenBank/DDBJ databases">
        <title>The improved chromosome-level genome for the pearl oyster Pinctada fucata martensii using PacBio sequencing and Hi-C.</title>
        <authorList>
            <person name="Zheng Z."/>
        </authorList>
    </citation>
    <scope>NUCLEOTIDE SEQUENCE</scope>
    <source>
        <strain evidence="4">ZZ-2019</strain>
        <tissue evidence="4">Adductor muscle</tissue>
    </source>
</reference>
<dbReference type="GO" id="GO:0005739">
    <property type="term" value="C:mitochondrion"/>
    <property type="evidence" value="ECO:0007669"/>
    <property type="project" value="TreeGrafter"/>
</dbReference>
<evidence type="ECO:0000256" key="1">
    <source>
        <dbReference type="ARBA" id="ARBA00013275"/>
    </source>
</evidence>
<evidence type="ECO:0000313" key="4">
    <source>
        <dbReference type="EMBL" id="KAK3092831.1"/>
    </source>
</evidence>
<dbReference type="Pfam" id="PF00501">
    <property type="entry name" value="AMP-binding"/>
    <property type="match status" value="1"/>
</dbReference>
<accession>A0AA89C351</accession>
<dbReference type="EC" id="6.2.1.1" evidence="1"/>
<sequence>MQRTHRSNEGSFTFLRLSETGDPRFIVPSERLGWVNCVDRHLDKLGDSPALIWEKDEPGTEEYVTYRELYKMVNQMANMLRAHGVGRGDRVAIYLPTSPIAVAAMLACARIGAIHSVVFAGFSAEALADRIIDANAATVITSDEGVRGGKTIPLKQVVDTAVSKCPCVKRVFVYERTGNKEVRMGKLDVSIEKHFKDGKLPTDEFPDPEPADPLMAKQRQKRKAPKERGPLPKKTKISKVPASSTEMQSQSSGVLDDMSLQENVVTHTAGPTTNDNNLAAEQNIHIHQDDENEQTELKCFQCGTDLFRNKKFVKKLRRKSFICEVKSTDASCFRYTGVPNRKTLIGIFEWVKEPAKKIKLWDGKRTYEPKRKQGRRRYTPLNVHVRYYVSIDKIAADC</sequence>
<dbReference type="PANTHER" id="PTHR24095:SF14">
    <property type="entry name" value="ACETYL-COENZYME A SYNTHETASE 1"/>
    <property type="match status" value="1"/>
</dbReference>
<dbReference type="Gene3D" id="3.40.50.12780">
    <property type="entry name" value="N-terminal domain of ligase-like"/>
    <property type="match status" value="1"/>
</dbReference>
<evidence type="ECO:0000259" key="3">
    <source>
        <dbReference type="Pfam" id="PF00501"/>
    </source>
</evidence>
<feature type="compositionally biased region" description="Polar residues" evidence="2">
    <location>
        <begin position="241"/>
        <end position="253"/>
    </location>
</feature>
<dbReference type="GO" id="GO:0006085">
    <property type="term" value="P:acetyl-CoA biosynthetic process"/>
    <property type="evidence" value="ECO:0007669"/>
    <property type="project" value="TreeGrafter"/>
</dbReference>